<organism evidence="2">
    <name type="scientific">Mytilinidion resinicola</name>
    <dbReference type="NCBI Taxonomy" id="574789"/>
    <lineage>
        <taxon>Eukaryota</taxon>
        <taxon>Fungi</taxon>
        <taxon>Dikarya</taxon>
        <taxon>Ascomycota</taxon>
        <taxon>Pezizomycotina</taxon>
        <taxon>Dothideomycetes</taxon>
        <taxon>Pleosporomycetidae</taxon>
        <taxon>Mytilinidiales</taxon>
        <taxon>Mytilinidiaceae</taxon>
        <taxon>Mytilinidion</taxon>
    </lineage>
</organism>
<evidence type="ECO:0000313" key="4">
    <source>
        <dbReference type="RefSeq" id="XP_033577960.1"/>
    </source>
</evidence>
<dbReference type="OrthoDB" id="2958217at2759"/>
<protein>
    <recommendedName>
        <fullName evidence="1">Heterokaryon incompatibility domain-containing protein</fullName>
    </recommendedName>
</protein>
<accession>A0A6A6YQ17</accession>
<evidence type="ECO:0000313" key="2">
    <source>
        <dbReference type="EMBL" id="KAF2810996.1"/>
    </source>
</evidence>
<feature type="non-terminal residue" evidence="2">
    <location>
        <position position="1"/>
    </location>
</feature>
<dbReference type="AlphaFoldDB" id="A0A6A6YQ17"/>
<feature type="domain" description="Heterokaryon incompatibility" evidence="1">
    <location>
        <begin position="7"/>
        <end position="108"/>
    </location>
</feature>
<keyword evidence="3" id="KW-1185">Reference proteome</keyword>
<evidence type="ECO:0000313" key="3">
    <source>
        <dbReference type="Proteomes" id="UP000504636"/>
    </source>
</evidence>
<evidence type="ECO:0000259" key="1">
    <source>
        <dbReference type="Pfam" id="PF06985"/>
    </source>
</evidence>
<reference evidence="2 4" key="1">
    <citation type="journal article" date="2020" name="Stud. Mycol.">
        <title>101 Dothideomycetes genomes: a test case for predicting lifestyles and emergence of pathogens.</title>
        <authorList>
            <person name="Haridas S."/>
            <person name="Albert R."/>
            <person name="Binder M."/>
            <person name="Bloem J."/>
            <person name="Labutti K."/>
            <person name="Salamov A."/>
            <person name="Andreopoulos B."/>
            <person name="Baker S."/>
            <person name="Barry K."/>
            <person name="Bills G."/>
            <person name="Bluhm B."/>
            <person name="Cannon C."/>
            <person name="Castanera R."/>
            <person name="Culley D."/>
            <person name="Daum C."/>
            <person name="Ezra D."/>
            <person name="Gonzalez J."/>
            <person name="Henrissat B."/>
            <person name="Kuo A."/>
            <person name="Liang C."/>
            <person name="Lipzen A."/>
            <person name="Lutzoni F."/>
            <person name="Magnuson J."/>
            <person name="Mondo S."/>
            <person name="Nolan M."/>
            <person name="Ohm R."/>
            <person name="Pangilinan J."/>
            <person name="Park H.-J."/>
            <person name="Ramirez L."/>
            <person name="Alfaro M."/>
            <person name="Sun H."/>
            <person name="Tritt A."/>
            <person name="Yoshinaga Y."/>
            <person name="Zwiers L.-H."/>
            <person name="Turgeon B."/>
            <person name="Goodwin S."/>
            <person name="Spatafora J."/>
            <person name="Crous P."/>
            <person name="Grigoriev I."/>
        </authorList>
    </citation>
    <scope>NUCLEOTIDE SEQUENCE</scope>
    <source>
        <strain evidence="2 4">CBS 304.34</strain>
    </source>
</reference>
<reference evidence="4" key="3">
    <citation type="submission" date="2025-04" db="UniProtKB">
        <authorList>
            <consortium name="RefSeq"/>
        </authorList>
    </citation>
    <scope>IDENTIFICATION</scope>
    <source>
        <strain evidence="4">CBS 304.34</strain>
    </source>
</reference>
<reference evidence="4" key="2">
    <citation type="submission" date="2020-04" db="EMBL/GenBank/DDBJ databases">
        <authorList>
            <consortium name="NCBI Genome Project"/>
        </authorList>
    </citation>
    <scope>NUCLEOTIDE SEQUENCE</scope>
    <source>
        <strain evidence="4">CBS 304.34</strain>
    </source>
</reference>
<proteinExistence type="predicted"/>
<name>A0A6A6YQ17_9PEZI</name>
<dbReference type="PANTHER" id="PTHR33112:SF12">
    <property type="entry name" value="HETEROKARYON INCOMPATIBILITY DOMAIN-CONTAINING PROTEIN"/>
    <property type="match status" value="1"/>
</dbReference>
<dbReference type="EMBL" id="MU003699">
    <property type="protein sequence ID" value="KAF2810996.1"/>
    <property type="molecule type" value="Genomic_DNA"/>
</dbReference>
<dbReference type="GeneID" id="54455477"/>
<dbReference type="Pfam" id="PF06985">
    <property type="entry name" value="HET"/>
    <property type="match status" value="1"/>
</dbReference>
<feature type="non-terminal residue" evidence="2">
    <location>
        <position position="109"/>
    </location>
</feature>
<gene>
    <name evidence="2 4" type="ORF">BDZ99DRAFT_354634</name>
</gene>
<dbReference type="RefSeq" id="XP_033577960.1">
    <property type="nucleotide sequence ID" value="XM_033714584.1"/>
</dbReference>
<sequence length="109" mass="11913">GSSSDRYLALSYVWGQISMLQTKKDNFSDLQEPGSISDQNPGIALTTRDAIKFTRDSGCRYLWVDSLGIIQDDHEQKHQQIAQMDIVYSQACMTIIAASGADANSGLPG</sequence>
<dbReference type="Proteomes" id="UP000504636">
    <property type="component" value="Unplaced"/>
</dbReference>
<dbReference type="PANTHER" id="PTHR33112">
    <property type="entry name" value="DOMAIN PROTEIN, PUTATIVE-RELATED"/>
    <property type="match status" value="1"/>
</dbReference>
<dbReference type="InterPro" id="IPR010730">
    <property type="entry name" value="HET"/>
</dbReference>